<gene>
    <name evidence="2" type="ORF">EYH02_01615</name>
</gene>
<dbReference type="AlphaFoldDB" id="A0A832YXA8"/>
<evidence type="ECO:0000259" key="1">
    <source>
        <dbReference type="Pfam" id="PF01321"/>
    </source>
</evidence>
<sequence>MAHYLLLTDPKDIEYLAETPHLNGYVLLVNVDTEECYVLQPLRSSVLLDCSKSIRYSYLPVSSDTTYMISENFASALLSFVKGFVEPGATIALRLDNISAPLYMDLTQLWKLVDISRDLNMFRAYKPIHLRQLAEKAALKAFDIIKRIETCKDLECAVATFARSTLHEAELDYPSCYMRREGDLIILRIVTVEKGLIRGAASTTISFENGSIAQYKHRLEMALASAVKGLMLDTPCVSLIERLEKVLSTYRVQDAHVEICGLGTAFCEYPTLSDVVSEDCLLKSGLTLYVEIGGFIERKRIVIGRTLIVREEGVTVVGED</sequence>
<protein>
    <recommendedName>
        <fullName evidence="1">Creatinase N-terminal domain-containing protein</fullName>
    </recommendedName>
</protein>
<dbReference type="InterPro" id="IPR000587">
    <property type="entry name" value="Creatinase_N"/>
</dbReference>
<dbReference type="Proteomes" id="UP000605805">
    <property type="component" value="Unassembled WGS sequence"/>
</dbReference>
<feature type="domain" description="Creatinase N-terminal" evidence="1">
    <location>
        <begin position="5"/>
        <end position="124"/>
    </location>
</feature>
<evidence type="ECO:0000313" key="2">
    <source>
        <dbReference type="EMBL" id="HIP56758.1"/>
    </source>
</evidence>
<proteinExistence type="predicted"/>
<name>A0A832YXA8_9CREN</name>
<dbReference type="EMBL" id="DQTV01000037">
    <property type="protein sequence ID" value="HIP56758.1"/>
    <property type="molecule type" value="Genomic_DNA"/>
</dbReference>
<evidence type="ECO:0000313" key="3">
    <source>
        <dbReference type="Proteomes" id="UP000605805"/>
    </source>
</evidence>
<dbReference type="Pfam" id="PF01321">
    <property type="entry name" value="Creatinase_N"/>
    <property type="match status" value="1"/>
</dbReference>
<accession>A0A832YXA8</accession>
<reference evidence="2" key="1">
    <citation type="journal article" date="2020" name="ISME J.">
        <title>Gammaproteobacteria mediating utilization of methyl-, sulfur- and petroleum organic compounds in deep ocean hydrothermal plumes.</title>
        <authorList>
            <person name="Zhou Z."/>
            <person name="Liu Y."/>
            <person name="Pan J."/>
            <person name="Cron B.R."/>
            <person name="Toner B.M."/>
            <person name="Anantharaman K."/>
            <person name="Breier J.A."/>
            <person name="Dick G.J."/>
            <person name="Li M."/>
        </authorList>
    </citation>
    <scope>NUCLEOTIDE SEQUENCE</scope>
    <source>
        <strain evidence="2">SZUA-1435</strain>
    </source>
</reference>
<comment type="caution">
    <text evidence="2">The sequence shown here is derived from an EMBL/GenBank/DDBJ whole genome shotgun (WGS) entry which is preliminary data.</text>
</comment>
<organism evidence="2 3">
    <name type="scientific">Ignisphaera aggregans</name>
    <dbReference type="NCBI Taxonomy" id="334771"/>
    <lineage>
        <taxon>Archaea</taxon>
        <taxon>Thermoproteota</taxon>
        <taxon>Thermoprotei</taxon>
        <taxon>Desulfurococcales</taxon>
        <taxon>Desulfurococcaceae</taxon>
        <taxon>Ignisphaera</taxon>
    </lineage>
</organism>